<dbReference type="InterPro" id="IPR004192">
    <property type="entry name" value="Rieske_TM"/>
</dbReference>
<evidence type="ECO:0000256" key="10">
    <source>
        <dbReference type="ARBA" id="ARBA00023157"/>
    </source>
</evidence>
<evidence type="ECO:0000256" key="6">
    <source>
        <dbReference type="ARBA" id="ARBA00022989"/>
    </source>
</evidence>
<dbReference type="Pfam" id="PF00355">
    <property type="entry name" value="Rieske"/>
    <property type="match status" value="1"/>
</dbReference>
<evidence type="ECO:0000256" key="8">
    <source>
        <dbReference type="ARBA" id="ARBA00023014"/>
    </source>
</evidence>
<evidence type="ECO:0000256" key="11">
    <source>
        <dbReference type="RuleBase" id="RU004494"/>
    </source>
</evidence>
<dbReference type="InterPro" id="IPR036922">
    <property type="entry name" value="Rieske_2Fe-2S_sf"/>
</dbReference>
<keyword evidence="12" id="KW-0679">Respiratory chain</keyword>
<dbReference type="EC" id="7.1.1.8" evidence="11"/>
<comment type="catalytic activity">
    <reaction evidence="11">
        <text>a quinol + 2 Fe(III)-[cytochrome c](out) = a quinone + 2 Fe(II)-[cytochrome c](out) + 2 H(+)(out)</text>
        <dbReference type="Rhea" id="RHEA:11484"/>
        <dbReference type="Rhea" id="RHEA-COMP:10350"/>
        <dbReference type="Rhea" id="RHEA-COMP:14399"/>
        <dbReference type="ChEBI" id="CHEBI:15378"/>
        <dbReference type="ChEBI" id="CHEBI:24646"/>
        <dbReference type="ChEBI" id="CHEBI:29033"/>
        <dbReference type="ChEBI" id="CHEBI:29034"/>
        <dbReference type="ChEBI" id="CHEBI:132124"/>
        <dbReference type="EC" id="7.1.1.8"/>
    </reaction>
</comment>
<dbReference type="Proteomes" id="UP000002358">
    <property type="component" value="Chromosome 4"/>
</dbReference>
<dbReference type="SUPFAM" id="SSF50022">
    <property type="entry name" value="ISP domain"/>
    <property type="match status" value="1"/>
</dbReference>
<protein>
    <recommendedName>
        <fullName evidence="11">Cytochrome b-c1 complex subunit Rieske, mitochondrial</fullName>
        <ecNumber evidence="11">7.1.1.8</ecNumber>
    </recommendedName>
</protein>
<keyword evidence="8" id="KW-0411">Iron-sulfur</keyword>
<proteinExistence type="inferred from homology"/>
<evidence type="ECO:0000256" key="3">
    <source>
        <dbReference type="ARBA" id="ARBA00022692"/>
    </source>
</evidence>
<evidence type="ECO:0000256" key="12">
    <source>
        <dbReference type="RuleBase" id="RU004495"/>
    </source>
</evidence>
<keyword evidence="3" id="KW-0812">Transmembrane</keyword>
<dbReference type="Gene3D" id="1.20.5.270">
    <property type="entry name" value="Ubiquinol cytochrome reductase, transmembrane domain"/>
    <property type="match status" value="1"/>
</dbReference>
<keyword evidence="15" id="KW-1185">Reference proteome</keyword>
<keyword evidence="9" id="KW-0472">Membrane</keyword>
<name>A0A7M7QD55_NASVI</name>
<dbReference type="GO" id="GO:0008121">
    <property type="term" value="F:quinol-cytochrome-c reductase activity"/>
    <property type="evidence" value="ECO:0007669"/>
    <property type="project" value="UniProtKB-EC"/>
</dbReference>
<dbReference type="GO" id="GO:0005743">
    <property type="term" value="C:mitochondrial inner membrane"/>
    <property type="evidence" value="ECO:0007669"/>
    <property type="project" value="UniProtKB-SubCell"/>
</dbReference>
<dbReference type="GO" id="GO:0046872">
    <property type="term" value="F:metal ion binding"/>
    <property type="evidence" value="ECO:0007669"/>
    <property type="project" value="UniProtKB-KW"/>
</dbReference>
<keyword evidence="7" id="KW-0408">Iron</keyword>
<dbReference type="EnsemblMetazoa" id="XM_031928415">
    <property type="protein sequence ID" value="XP_031784275"/>
    <property type="gene ID" value="LOC100115558"/>
</dbReference>
<dbReference type="PRINTS" id="PR00162">
    <property type="entry name" value="RIESKE"/>
</dbReference>
<dbReference type="SMR" id="A0A7M7QD55"/>
<evidence type="ECO:0000256" key="4">
    <source>
        <dbReference type="ARBA" id="ARBA00022714"/>
    </source>
</evidence>
<comment type="cofactor">
    <cofactor evidence="11">
        <name>[2Fe-2S] cluster</name>
        <dbReference type="ChEBI" id="CHEBI:190135"/>
    </cofactor>
    <text evidence="11">Binds 1 [2Fe-2S] cluster per subunit.</text>
</comment>
<dbReference type="SUPFAM" id="SSF81502">
    <property type="entry name" value="ISP transmembrane anchor"/>
    <property type="match status" value="1"/>
</dbReference>
<evidence type="ECO:0000256" key="7">
    <source>
        <dbReference type="ARBA" id="ARBA00023004"/>
    </source>
</evidence>
<gene>
    <name evidence="14" type="primary">100115558</name>
</gene>
<comment type="miscellaneous">
    <text evidence="11">The Rieske protein is a high potential 2Fe-2S protein.</text>
</comment>
<dbReference type="GO" id="GO:0051537">
    <property type="term" value="F:2 iron, 2 sulfur cluster binding"/>
    <property type="evidence" value="ECO:0007669"/>
    <property type="project" value="UniProtKB-KW"/>
</dbReference>
<keyword evidence="11" id="KW-0249">Electron transport</keyword>
<keyword evidence="5" id="KW-0479">Metal-binding</keyword>
<dbReference type="OrthoDB" id="2121828at2759"/>
<reference evidence="14" key="1">
    <citation type="submission" date="2021-01" db="UniProtKB">
        <authorList>
            <consortium name="EnsemblMetazoa"/>
        </authorList>
    </citation>
    <scope>IDENTIFICATION</scope>
</reference>
<keyword evidence="12" id="KW-0496">Mitochondrion</keyword>
<keyword evidence="11" id="KW-0813">Transport</keyword>
<evidence type="ECO:0000256" key="1">
    <source>
        <dbReference type="ARBA" id="ARBA00004167"/>
    </source>
</evidence>
<dbReference type="InterPro" id="IPR006317">
    <property type="entry name" value="Ubiquinol_cyt_c_Rdtase_Fe-S-su"/>
</dbReference>
<accession>A0A7M7QD55</accession>
<sequence length="240" mass="27009">MSLEMDRIKSSFIIYNLRLVIKRLFPIIDRLNVHIPCVHSRSVYHGDYPKPEFDELRKDSTKNPCVKNSESADERKVAAYLPTFVAGVAGLYASKAIIHQHLMTMAPSRDVLAAAKTEVNIANIPENKVQIIKWQGRPVFIYHRSQELIDQERAMNIVELRDPEEDSARSKRPEWMVLIGICTHLGCVPIPNAGVVPGGFFCPCHGSHFDTAGRVRKGPAPKNLVVPPYQFTDDQNLLIG</sequence>
<dbReference type="Gene3D" id="2.102.10.10">
    <property type="entry name" value="Rieske [2Fe-2S] iron-sulphur domain"/>
    <property type="match status" value="1"/>
</dbReference>
<comment type="subcellular location">
    <subcellularLocation>
        <location evidence="1">Membrane</location>
        <topology evidence="1">Single-pass membrane protein</topology>
    </subcellularLocation>
    <subcellularLocation>
        <location evidence="12">Mitochondrion inner membrane</location>
    </subcellularLocation>
</comment>
<evidence type="ECO:0000259" key="13">
    <source>
        <dbReference type="PROSITE" id="PS51296"/>
    </source>
</evidence>
<keyword evidence="10" id="KW-1015">Disulfide bond</keyword>
<dbReference type="InterPro" id="IPR037008">
    <property type="entry name" value="bc1_Rieske_TM_sf"/>
</dbReference>
<dbReference type="PANTHER" id="PTHR10134">
    <property type="entry name" value="CYTOCHROME B-C1 COMPLEX SUBUNIT RIESKE, MITOCHONDRIAL"/>
    <property type="match status" value="1"/>
</dbReference>
<dbReference type="InterPro" id="IPR005805">
    <property type="entry name" value="Rieske_Fe-S_prot_C"/>
</dbReference>
<dbReference type="AlphaFoldDB" id="A0A7M7QD55"/>
<dbReference type="NCBIfam" id="TIGR01416">
    <property type="entry name" value="Rieske_proteo"/>
    <property type="match status" value="1"/>
</dbReference>
<dbReference type="InterPro" id="IPR017941">
    <property type="entry name" value="Rieske_2Fe-2S"/>
</dbReference>
<evidence type="ECO:0000256" key="9">
    <source>
        <dbReference type="ARBA" id="ARBA00023136"/>
    </source>
</evidence>
<evidence type="ECO:0000256" key="2">
    <source>
        <dbReference type="ARBA" id="ARBA00010651"/>
    </source>
</evidence>
<evidence type="ECO:0000313" key="14">
    <source>
        <dbReference type="EnsemblMetazoa" id="XP_031784275"/>
    </source>
</evidence>
<comment type="similarity">
    <text evidence="2">Belongs to the Rieske iron-sulfur protein family.</text>
</comment>
<evidence type="ECO:0000256" key="5">
    <source>
        <dbReference type="ARBA" id="ARBA00022723"/>
    </source>
</evidence>
<evidence type="ECO:0000313" key="15">
    <source>
        <dbReference type="Proteomes" id="UP000002358"/>
    </source>
</evidence>
<dbReference type="CDD" id="cd03470">
    <property type="entry name" value="Rieske_cytochrome_bc1"/>
    <property type="match status" value="1"/>
</dbReference>
<dbReference type="InterPro" id="IPR014349">
    <property type="entry name" value="Rieske_Fe-S_prot"/>
</dbReference>
<keyword evidence="4" id="KW-0001">2Fe-2S</keyword>
<keyword evidence="6" id="KW-1133">Transmembrane helix</keyword>
<organism evidence="14 15">
    <name type="scientific">Nasonia vitripennis</name>
    <name type="common">Parasitic wasp</name>
    <dbReference type="NCBI Taxonomy" id="7425"/>
    <lineage>
        <taxon>Eukaryota</taxon>
        <taxon>Metazoa</taxon>
        <taxon>Ecdysozoa</taxon>
        <taxon>Arthropoda</taxon>
        <taxon>Hexapoda</taxon>
        <taxon>Insecta</taxon>
        <taxon>Pterygota</taxon>
        <taxon>Neoptera</taxon>
        <taxon>Endopterygota</taxon>
        <taxon>Hymenoptera</taxon>
        <taxon>Apocrita</taxon>
        <taxon>Proctotrupomorpha</taxon>
        <taxon>Chalcidoidea</taxon>
        <taxon>Pteromalidae</taxon>
        <taxon>Pteromalinae</taxon>
        <taxon>Nasonia</taxon>
    </lineage>
</organism>
<dbReference type="FunFam" id="2.102.10.10:FF:000001">
    <property type="entry name" value="Cytochrome b-c1 complex subunit Rieske, mitochondrial"/>
    <property type="match status" value="1"/>
</dbReference>
<feature type="domain" description="Rieske" evidence="13">
    <location>
        <begin position="139"/>
        <end position="238"/>
    </location>
</feature>
<dbReference type="PROSITE" id="PS51296">
    <property type="entry name" value="RIESKE"/>
    <property type="match status" value="1"/>
</dbReference>
<dbReference type="Pfam" id="PF02921">
    <property type="entry name" value="UCR_TM"/>
    <property type="match status" value="1"/>
</dbReference>
<dbReference type="InParanoid" id="A0A7M7QD55"/>